<feature type="region of interest" description="Disordered" evidence="1">
    <location>
        <begin position="235"/>
        <end position="316"/>
    </location>
</feature>
<feature type="region of interest" description="Disordered" evidence="1">
    <location>
        <begin position="483"/>
        <end position="532"/>
    </location>
</feature>
<accession>A0ABR3AV22</accession>
<name>A0ABR3AV22_PHYBL</name>
<protein>
    <submittedName>
        <fullName evidence="2">Uncharacterized protein</fullName>
    </submittedName>
</protein>
<reference evidence="2 3" key="1">
    <citation type="submission" date="2024-04" db="EMBL/GenBank/DDBJ databases">
        <title>Symmetric and asymmetric DNA N6-adenine methylation regulates different biological responses in Mucorales.</title>
        <authorList>
            <consortium name="Lawrence Berkeley National Laboratory"/>
            <person name="Lax C."/>
            <person name="Mondo S.J."/>
            <person name="Osorio-Concepcion M."/>
            <person name="Muszewska A."/>
            <person name="Corrochano-Luque M."/>
            <person name="Gutierrez G."/>
            <person name="Riley R."/>
            <person name="Lipzen A."/>
            <person name="Guo J."/>
            <person name="Hundley H."/>
            <person name="Amirebrahimi M."/>
            <person name="Ng V."/>
            <person name="Lorenzo-Gutierrez D."/>
            <person name="Binder U."/>
            <person name="Yang J."/>
            <person name="Song Y."/>
            <person name="Canovas D."/>
            <person name="Navarro E."/>
            <person name="Freitag M."/>
            <person name="Gabaldon T."/>
            <person name="Grigoriev I.V."/>
            <person name="Corrochano L.M."/>
            <person name="Nicolas F.E."/>
            <person name="Garre V."/>
        </authorList>
    </citation>
    <scope>NUCLEOTIDE SEQUENCE [LARGE SCALE GENOMIC DNA]</scope>
    <source>
        <strain evidence="2 3">L51</strain>
    </source>
</reference>
<comment type="caution">
    <text evidence="2">The sequence shown here is derived from an EMBL/GenBank/DDBJ whole genome shotgun (WGS) entry which is preliminary data.</text>
</comment>
<organism evidence="2 3">
    <name type="scientific">Phycomyces blakesleeanus</name>
    <dbReference type="NCBI Taxonomy" id="4837"/>
    <lineage>
        <taxon>Eukaryota</taxon>
        <taxon>Fungi</taxon>
        <taxon>Fungi incertae sedis</taxon>
        <taxon>Mucoromycota</taxon>
        <taxon>Mucoromycotina</taxon>
        <taxon>Mucoromycetes</taxon>
        <taxon>Mucorales</taxon>
        <taxon>Phycomycetaceae</taxon>
        <taxon>Phycomyces</taxon>
    </lineage>
</organism>
<dbReference type="EMBL" id="JBCLYO010000014">
    <property type="protein sequence ID" value="KAL0082978.1"/>
    <property type="molecule type" value="Genomic_DNA"/>
</dbReference>
<feature type="compositionally biased region" description="Low complexity" evidence="1">
    <location>
        <begin position="509"/>
        <end position="532"/>
    </location>
</feature>
<dbReference type="SUPFAM" id="SSF140361">
    <property type="entry name" value="MIT domain-like"/>
    <property type="match status" value="1"/>
</dbReference>
<feature type="compositionally biased region" description="Polar residues" evidence="1">
    <location>
        <begin position="265"/>
        <end position="274"/>
    </location>
</feature>
<dbReference type="PANTHER" id="PTHR40130">
    <property type="entry name" value="EXPRESSED PROTEIN"/>
    <property type="match status" value="1"/>
</dbReference>
<evidence type="ECO:0000256" key="1">
    <source>
        <dbReference type="SAM" id="MobiDB-lite"/>
    </source>
</evidence>
<feature type="region of interest" description="Disordered" evidence="1">
    <location>
        <begin position="172"/>
        <end position="200"/>
    </location>
</feature>
<keyword evidence="3" id="KW-1185">Reference proteome</keyword>
<proteinExistence type="predicted"/>
<dbReference type="Gene3D" id="1.20.58.80">
    <property type="entry name" value="Phosphotransferase system, lactose/cellobiose-type IIA subunit"/>
    <property type="match status" value="1"/>
</dbReference>
<feature type="compositionally biased region" description="Basic and acidic residues" evidence="1">
    <location>
        <begin position="235"/>
        <end position="244"/>
    </location>
</feature>
<feature type="compositionally biased region" description="Basic and acidic residues" evidence="1">
    <location>
        <begin position="178"/>
        <end position="189"/>
    </location>
</feature>
<evidence type="ECO:0000313" key="3">
    <source>
        <dbReference type="Proteomes" id="UP001448207"/>
    </source>
</evidence>
<feature type="compositionally biased region" description="Basic and acidic residues" evidence="1">
    <location>
        <begin position="301"/>
        <end position="316"/>
    </location>
</feature>
<sequence>MISESPANAGHAFVNDAEDYEERGDWVKAAQAHLHAAEQFQKAIEYAQDTVASKALSLLTNAHRQKAQDIQRRQLRVLQAKDKGPVIQSVTSTAGYTTMRDMNMNGLRNALPDTNRRFDPNQNNSVSTGAIGDSYALLSNDTDDEDDSDPFNKFWEVVETLVEKLSNPVAFASAPLSENDKPTPTRTEVELQQEENQQGKQEISAMLESYFVVPDHANMENTRIFFDKREREENQYRNRNRREQEEQEERNEQEEYYGDYDEYDSSNNKDSTGNKNEEDQEGGTKDGKGRGRRRGGTGSSLDRKSVMSKEKEENEQLKLKVEQLTRKIRTLEKTTEESNMLKSSILQFRNDVQKQAKRIMLNHDSTMRSSAAFGAGSGFASTYGSSYIRPSNNTVPFTATSTATATGTLAGSSSGSGVGGGTSSDTGSALSPNLSSLCTTQSLSSPEAMRLKELEEENRQLRLQNEKQQALVNKYRERWEKLKESAKKRRSQPSEEDTLSISTTRQPTLLQSLAQQSSSQSSYLAFASSRHK</sequence>
<feature type="compositionally biased region" description="Low complexity" evidence="1">
    <location>
        <begin position="423"/>
        <end position="445"/>
    </location>
</feature>
<dbReference type="PANTHER" id="PTHR40130:SF1">
    <property type="entry name" value="SPINDLE POLE BODY-ASSOCIATED PROTEIN CUT12 DOMAIN-CONTAINING PROTEIN"/>
    <property type="match status" value="1"/>
</dbReference>
<feature type="region of interest" description="Disordered" evidence="1">
    <location>
        <begin position="408"/>
        <end position="446"/>
    </location>
</feature>
<feature type="compositionally biased region" description="Acidic residues" evidence="1">
    <location>
        <begin position="245"/>
        <end position="264"/>
    </location>
</feature>
<dbReference type="Proteomes" id="UP001448207">
    <property type="component" value="Unassembled WGS sequence"/>
</dbReference>
<gene>
    <name evidence="2" type="ORF">J3Q64DRAFT_1750963</name>
</gene>
<evidence type="ECO:0000313" key="2">
    <source>
        <dbReference type="EMBL" id="KAL0082978.1"/>
    </source>
</evidence>
<feature type="compositionally biased region" description="Polar residues" evidence="1">
    <location>
        <begin position="499"/>
        <end position="508"/>
    </location>
</feature>